<proteinExistence type="predicted"/>
<accession>A0ABM8VYM4</accession>
<sequence length="70" mass="8094">MIQENKELPAKLVDLYEVLFILQTLEDFLAKEMFEDNDYDSNSDNTELSNDTSVISEVNILYSIGLNKIF</sequence>
<keyword evidence="2" id="KW-1185">Reference proteome</keyword>
<comment type="caution">
    <text evidence="1">The sequence shown here is derived from an EMBL/GenBank/DDBJ whole genome shotgun (WGS) entry which is preliminary data.</text>
</comment>
<dbReference type="EMBL" id="CAJVQB010000288">
    <property type="protein sequence ID" value="CAG8479978.1"/>
    <property type="molecule type" value="Genomic_DNA"/>
</dbReference>
<dbReference type="Proteomes" id="UP000789901">
    <property type="component" value="Unassembled WGS sequence"/>
</dbReference>
<organism evidence="1 2">
    <name type="scientific">Gigaspora margarita</name>
    <dbReference type="NCBI Taxonomy" id="4874"/>
    <lineage>
        <taxon>Eukaryota</taxon>
        <taxon>Fungi</taxon>
        <taxon>Fungi incertae sedis</taxon>
        <taxon>Mucoromycota</taxon>
        <taxon>Glomeromycotina</taxon>
        <taxon>Glomeromycetes</taxon>
        <taxon>Diversisporales</taxon>
        <taxon>Gigasporaceae</taxon>
        <taxon>Gigaspora</taxon>
    </lineage>
</organism>
<evidence type="ECO:0000313" key="1">
    <source>
        <dbReference type="EMBL" id="CAG8479978.1"/>
    </source>
</evidence>
<evidence type="ECO:0000313" key="2">
    <source>
        <dbReference type="Proteomes" id="UP000789901"/>
    </source>
</evidence>
<reference evidence="1 2" key="1">
    <citation type="submission" date="2021-06" db="EMBL/GenBank/DDBJ databases">
        <authorList>
            <person name="Kallberg Y."/>
            <person name="Tangrot J."/>
            <person name="Rosling A."/>
        </authorList>
    </citation>
    <scope>NUCLEOTIDE SEQUENCE [LARGE SCALE GENOMIC DNA]</scope>
    <source>
        <strain evidence="1 2">120-4 pot B 10/14</strain>
    </source>
</reference>
<name>A0ABM8VYM4_GIGMA</name>
<gene>
    <name evidence="1" type="ORF">GMARGA_LOCUS1192</name>
</gene>
<protein>
    <submittedName>
        <fullName evidence="1">22020_t:CDS:1</fullName>
    </submittedName>
</protein>